<reference evidence="2" key="1">
    <citation type="submission" date="2012-09" db="EMBL/GenBank/DDBJ databases">
        <authorList>
            <person name="Martin A.A."/>
        </authorList>
    </citation>
    <scope>NUCLEOTIDE SEQUENCE</scope>
</reference>
<dbReference type="STRING" id="6313.A0A0K0DQ17"/>
<dbReference type="InterPro" id="IPR025714">
    <property type="entry name" value="Methyltranfer_dom"/>
</dbReference>
<dbReference type="Proteomes" id="UP000035642">
    <property type="component" value="Unassembled WGS sequence"/>
</dbReference>
<protein>
    <submittedName>
        <fullName evidence="3">Methyltranfer_dom domain-containing protein</fullName>
    </submittedName>
</protein>
<dbReference type="WBParaSite" id="ACAC_0001385601-mRNA-1">
    <property type="protein sequence ID" value="ACAC_0001385601-mRNA-1"/>
    <property type="gene ID" value="ACAC_0001385601"/>
</dbReference>
<dbReference type="PANTHER" id="PTHR32026">
    <property type="entry name" value="METHYLTRANSFERASE-LIKE PROTEIN 24"/>
    <property type="match status" value="1"/>
</dbReference>
<dbReference type="AlphaFoldDB" id="A0A0K0DQ17"/>
<organism evidence="2 3">
    <name type="scientific">Angiostrongylus cantonensis</name>
    <name type="common">Rat lungworm</name>
    <dbReference type="NCBI Taxonomy" id="6313"/>
    <lineage>
        <taxon>Eukaryota</taxon>
        <taxon>Metazoa</taxon>
        <taxon>Ecdysozoa</taxon>
        <taxon>Nematoda</taxon>
        <taxon>Chromadorea</taxon>
        <taxon>Rhabditida</taxon>
        <taxon>Rhabditina</taxon>
        <taxon>Rhabditomorpha</taxon>
        <taxon>Strongyloidea</taxon>
        <taxon>Metastrongylidae</taxon>
        <taxon>Angiostrongylus</taxon>
    </lineage>
</organism>
<proteinExistence type="predicted"/>
<evidence type="ECO:0000259" key="1">
    <source>
        <dbReference type="Pfam" id="PF13383"/>
    </source>
</evidence>
<evidence type="ECO:0000313" key="3">
    <source>
        <dbReference type="WBParaSite" id="ACAC_0001385601-mRNA-1"/>
    </source>
</evidence>
<dbReference type="Pfam" id="PF13383">
    <property type="entry name" value="Methyltransf_22"/>
    <property type="match status" value="1"/>
</dbReference>
<feature type="domain" description="Methyltransferase" evidence="1">
    <location>
        <begin position="48"/>
        <end position="117"/>
    </location>
</feature>
<dbReference type="InterPro" id="IPR026913">
    <property type="entry name" value="METTL24"/>
</dbReference>
<evidence type="ECO:0000313" key="2">
    <source>
        <dbReference type="Proteomes" id="UP000035642"/>
    </source>
</evidence>
<sequence>DKRILCSPCASATSWLSQDSTDNQLDQYFNDIRHEYGKFLKRKLHSLSKNDSTQVFCPELVRVGTTNDGGKWICSPFRYVSVVSLGLYNEVTFERELQYITNSRCIIYGYDMNEQSPETKEILGRIRTKTRKATISNTTDVTRNMYTLNYLMKLESISELEILKADIEGEIGFELIPPFLLEYTPAQVISSLSFYCFYFIAR</sequence>
<reference evidence="3" key="2">
    <citation type="submission" date="2017-02" db="UniProtKB">
        <authorList>
            <consortium name="WormBaseParasite"/>
        </authorList>
    </citation>
    <scope>IDENTIFICATION</scope>
</reference>
<dbReference type="PANTHER" id="PTHR32026:SF27">
    <property type="entry name" value="METHYLTRANSFERASE FKBM DOMAIN-CONTAINING PROTEIN-RELATED"/>
    <property type="match status" value="1"/>
</dbReference>
<accession>A0A0K0DQ17</accession>
<keyword evidence="2" id="KW-1185">Reference proteome</keyword>
<name>A0A0K0DQ17_ANGCA</name>